<dbReference type="CDD" id="cd20335">
    <property type="entry name" value="BRcat_RBR"/>
    <property type="match status" value="1"/>
</dbReference>
<dbReference type="EC" id="2.3.2.31" evidence="2"/>
<dbReference type="PANTHER" id="PTHR11685">
    <property type="entry name" value="RBR FAMILY RING FINGER AND IBR DOMAIN-CONTAINING"/>
    <property type="match status" value="1"/>
</dbReference>
<evidence type="ECO:0000256" key="4">
    <source>
        <dbReference type="ARBA" id="ARBA00022723"/>
    </source>
</evidence>
<comment type="catalytic activity">
    <reaction evidence="1">
        <text>[E2 ubiquitin-conjugating enzyme]-S-ubiquitinyl-L-cysteine + [acceptor protein]-L-lysine = [E2 ubiquitin-conjugating enzyme]-L-cysteine + [acceptor protein]-N(6)-ubiquitinyl-L-lysine.</text>
        <dbReference type="EC" id="2.3.2.31"/>
    </reaction>
</comment>
<dbReference type="GO" id="GO:0008270">
    <property type="term" value="F:zinc ion binding"/>
    <property type="evidence" value="ECO:0007669"/>
    <property type="project" value="UniProtKB-KW"/>
</dbReference>
<feature type="domain" description="RING-type" evidence="10">
    <location>
        <begin position="67"/>
        <end position="284"/>
    </location>
</feature>
<keyword evidence="4" id="KW-0479">Metal-binding</keyword>
<dbReference type="Gene3D" id="1.20.120.1750">
    <property type="match status" value="1"/>
</dbReference>
<dbReference type="PROSITE" id="PS00518">
    <property type="entry name" value="ZF_RING_1"/>
    <property type="match status" value="1"/>
</dbReference>
<dbReference type="Gene3D" id="3.30.40.10">
    <property type="entry name" value="Zinc/RING finger domain, C3HC4 (zinc finger)"/>
    <property type="match status" value="1"/>
</dbReference>
<feature type="compositionally biased region" description="Basic and acidic residues" evidence="9">
    <location>
        <begin position="532"/>
        <end position="545"/>
    </location>
</feature>
<evidence type="ECO:0000256" key="1">
    <source>
        <dbReference type="ARBA" id="ARBA00001798"/>
    </source>
</evidence>
<keyword evidence="6" id="KW-0863">Zinc-finger</keyword>
<accession>A0A8H2X793</accession>
<protein>
    <recommendedName>
        <fullName evidence="2">RBR-type E3 ubiquitin transferase</fullName>
        <ecNumber evidence="2">2.3.2.31</ecNumber>
    </recommendedName>
</protein>
<dbReference type="Pfam" id="PF22191">
    <property type="entry name" value="IBR_1"/>
    <property type="match status" value="1"/>
</dbReference>
<keyword evidence="8" id="KW-0862">Zinc</keyword>
<dbReference type="InterPro" id="IPR013083">
    <property type="entry name" value="Znf_RING/FYVE/PHD"/>
</dbReference>
<evidence type="ECO:0000256" key="3">
    <source>
        <dbReference type="ARBA" id="ARBA00022679"/>
    </source>
</evidence>
<comment type="caution">
    <text evidence="11">The sequence shown here is derived from an EMBL/GenBank/DDBJ whole genome shotgun (WGS) entry which is preliminary data.</text>
</comment>
<evidence type="ECO:0000256" key="6">
    <source>
        <dbReference type="ARBA" id="ARBA00022771"/>
    </source>
</evidence>
<organism evidence="11 12">
    <name type="scientific">Rhizoctonia solani</name>
    <dbReference type="NCBI Taxonomy" id="456999"/>
    <lineage>
        <taxon>Eukaryota</taxon>
        <taxon>Fungi</taxon>
        <taxon>Dikarya</taxon>
        <taxon>Basidiomycota</taxon>
        <taxon>Agaricomycotina</taxon>
        <taxon>Agaricomycetes</taxon>
        <taxon>Cantharellales</taxon>
        <taxon>Ceratobasidiaceae</taxon>
        <taxon>Rhizoctonia</taxon>
    </lineage>
</organism>
<evidence type="ECO:0000256" key="9">
    <source>
        <dbReference type="SAM" id="MobiDB-lite"/>
    </source>
</evidence>
<feature type="region of interest" description="Disordered" evidence="9">
    <location>
        <begin position="431"/>
        <end position="553"/>
    </location>
</feature>
<dbReference type="InterPro" id="IPR017907">
    <property type="entry name" value="Znf_RING_CS"/>
</dbReference>
<keyword evidence="3" id="KW-0808">Transferase</keyword>
<proteinExistence type="predicted"/>
<dbReference type="GO" id="GO:0016567">
    <property type="term" value="P:protein ubiquitination"/>
    <property type="evidence" value="ECO:0007669"/>
    <property type="project" value="InterPro"/>
</dbReference>
<feature type="region of interest" description="Disordered" evidence="9">
    <location>
        <begin position="24"/>
        <end position="53"/>
    </location>
</feature>
<dbReference type="GO" id="GO:0061630">
    <property type="term" value="F:ubiquitin protein ligase activity"/>
    <property type="evidence" value="ECO:0007669"/>
    <property type="project" value="UniProtKB-EC"/>
</dbReference>
<feature type="compositionally biased region" description="Low complexity" evidence="9">
    <location>
        <begin position="490"/>
        <end position="499"/>
    </location>
</feature>
<feature type="region of interest" description="Disordered" evidence="9">
    <location>
        <begin position="328"/>
        <end position="355"/>
    </location>
</feature>
<feature type="compositionally biased region" description="Pro residues" evidence="9">
    <location>
        <begin position="462"/>
        <end position="471"/>
    </location>
</feature>
<evidence type="ECO:0000313" key="12">
    <source>
        <dbReference type="Proteomes" id="UP000663850"/>
    </source>
</evidence>
<dbReference type="PROSITE" id="PS51873">
    <property type="entry name" value="TRIAD"/>
    <property type="match status" value="1"/>
</dbReference>
<dbReference type="Pfam" id="PF01485">
    <property type="entry name" value="IBR"/>
    <property type="match status" value="1"/>
</dbReference>
<feature type="compositionally biased region" description="Polar residues" evidence="9">
    <location>
        <begin position="24"/>
        <end position="46"/>
    </location>
</feature>
<evidence type="ECO:0000256" key="7">
    <source>
        <dbReference type="ARBA" id="ARBA00022786"/>
    </source>
</evidence>
<dbReference type="InterPro" id="IPR002867">
    <property type="entry name" value="IBR_dom"/>
</dbReference>
<sequence length="565" mass="63976">MSLFILGEPSGSDLSSHKRLTHNLATSTNPNGASQAPNCRQRTDTLPSRARKKSLDTSLSEAWKLIKRQSCSICLETMDPSLWTRPSTLCTHEPKACEPCFVKYVVHAIKEGLAEIVCPEVECRKEMQYEEIEIRVRGDEESLNRYNALIVQKELERHPNFVWCTNARCGKGQIHNEGATTPLVICHHCNTYTCFVHRIPWHKSLTCKQYSKHEEENKASEEYINRHMKRCPKTGCKRPIDKVDGCDHMTCHRPGGCGHEFCWICLADYGPIRREGSHKHHPSCRHFPRVMPRNREDNDAPLWTQELRRPRRRVWCGTIPLVLLNAFDDGRENEPPPVPRRVETPIPPDPTGPPSPPVWPYPLSFTPHPNTLNLPPEINMPLPNHTPLLRPITLGCFLEEARPSHPSGAPIGVQVVPSARAGTSHSPLEVTELSITTTVGRTETPRRGCTQQMHPQRSELYQPPPPPPPPRSSRSALFVQPTSQPRHAQSRTSQPSRSQPLHHSLTHQVTPQEPVVTRSDKQTRGKLSRARNAREGPVPEREGERQLSSIPDFESEILLDFVGRQ</sequence>
<name>A0A8H2X793_9AGAM</name>
<dbReference type="AlphaFoldDB" id="A0A8H2X793"/>
<dbReference type="SUPFAM" id="SSF57850">
    <property type="entry name" value="RING/U-box"/>
    <property type="match status" value="3"/>
</dbReference>
<dbReference type="InterPro" id="IPR044066">
    <property type="entry name" value="TRIAD_supradom"/>
</dbReference>
<feature type="compositionally biased region" description="Pro residues" evidence="9">
    <location>
        <begin position="335"/>
        <end position="355"/>
    </location>
</feature>
<dbReference type="Proteomes" id="UP000663850">
    <property type="component" value="Unassembled WGS sequence"/>
</dbReference>
<reference evidence="11" key="1">
    <citation type="submission" date="2021-01" db="EMBL/GenBank/DDBJ databases">
        <authorList>
            <person name="Kaushik A."/>
        </authorList>
    </citation>
    <scope>NUCLEOTIDE SEQUENCE</scope>
    <source>
        <strain evidence="11">Type strain: AG8-Rh-89/</strain>
    </source>
</reference>
<keyword evidence="7" id="KW-0833">Ubl conjugation pathway</keyword>
<evidence type="ECO:0000313" key="11">
    <source>
        <dbReference type="EMBL" id="CAE6418396.1"/>
    </source>
</evidence>
<evidence type="ECO:0000256" key="8">
    <source>
        <dbReference type="ARBA" id="ARBA00022833"/>
    </source>
</evidence>
<evidence type="ECO:0000259" key="10">
    <source>
        <dbReference type="PROSITE" id="PS51873"/>
    </source>
</evidence>
<dbReference type="CDD" id="cd20336">
    <property type="entry name" value="Rcat_RBR"/>
    <property type="match status" value="1"/>
</dbReference>
<gene>
    <name evidence="11" type="ORF">RDB_LOCUS7747</name>
</gene>
<evidence type="ECO:0000256" key="2">
    <source>
        <dbReference type="ARBA" id="ARBA00012251"/>
    </source>
</evidence>
<dbReference type="InterPro" id="IPR031127">
    <property type="entry name" value="E3_UB_ligase_RBR"/>
</dbReference>
<evidence type="ECO:0000256" key="5">
    <source>
        <dbReference type="ARBA" id="ARBA00022737"/>
    </source>
</evidence>
<feature type="compositionally biased region" description="Polar residues" evidence="9">
    <location>
        <begin position="472"/>
        <end position="487"/>
    </location>
</feature>
<dbReference type="EMBL" id="CAJMWZ010000393">
    <property type="protein sequence ID" value="CAE6418396.1"/>
    <property type="molecule type" value="Genomic_DNA"/>
</dbReference>
<keyword evidence="5" id="KW-0677">Repeat</keyword>
<dbReference type="SMART" id="SM00647">
    <property type="entry name" value="IBR"/>
    <property type="match status" value="2"/>
</dbReference>